<dbReference type="AlphaFoldDB" id="A0A8D8PGT9"/>
<dbReference type="GO" id="GO:0031267">
    <property type="term" value="F:small GTPase binding"/>
    <property type="evidence" value="ECO:0007669"/>
    <property type="project" value="InterPro"/>
</dbReference>
<feature type="domain" description="Rho-GAP" evidence="1">
    <location>
        <begin position="1"/>
        <end position="171"/>
    </location>
</feature>
<proteinExistence type="predicted"/>
<dbReference type="Pfam" id="PF00620">
    <property type="entry name" value="RhoGAP"/>
    <property type="match status" value="1"/>
</dbReference>
<dbReference type="EMBL" id="HBUE01238905">
    <property type="protein sequence ID" value="CAG6548429.1"/>
    <property type="molecule type" value="Transcribed_RNA"/>
</dbReference>
<dbReference type="SMART" id="SM00324">
    <property type="entry name" value="RhoGAP"/>
    <property type="match status" value="1"/>
</dbReference>
<protein>
    <submittedName>
        <fullName evidence="2">RalA-binding protein 1</fullName>
    </submittedName>
</protein>
<evidence type="ECO:0000259" key="1">
    <source>
        <dbReference type="PROSITE" id="PS50238"/>
    </source>
</evidence>
<dbReference type="PROSITE" id="PS50238">
    <property type="entry name" value="RHOGAP"/>
    <property type="match status" value="1"/>
</dbReference>
<dbReference type="PANTHER" id="PTHR12783">
    <property type="entry name" value="RALA BINDING PROTEIN 1 RALBP1"/>
    <property type="match status" value="1"/>
</dbReference>
<accession>A0A8D8PGT9</accession>
<dbReference type="InterPro" id="IPR008936">
    <property type="entry name" value="Rho_GTPase_activation_prot"/>
</dbReference>
<dbReference type="PANTHER" id="PTHR12783:SF5">
    <property type="entry name" value="RALA-BINDING PROTEIN 1"/>
    <property type="match status" value="1"/>
</dbReference>
<dbReference type="GO" id="GO:0007264">
    <property type="term" value="P:small GTPase-mediated signal transduction"/>
    <property type="evidence" value="ECO:0007669"/>
    <property type="project" value="InterPro"/>
</dbReference>
<dbReference type="EMBL" id="HBUE01345882">
    <property type="protein sequence ID" value="CAG6600653.1"/>
    <property type="molecule type" value="Transcribed_RNA"/>
</dbReference>
<name>A0A8D8PGT9_CULPI</name>
<reference evidence="2" key="1">
    <citation type="submission" date="2021-05" db="EMBL/GenBank/DDBJ databases">
        <authorList>
            <person name="Alioto T."/>
            <person name="Alioto T."/>
            <person name="Gomez Garrido J."/>
        </authorList>
    </citation>
    <scope>NUCLEOTIDE SEQUENCE</scope>
</reference>
<sequence length="171" mass="19217">MVFACPWSCVTVSTICRSMDCRAIKSTRSKRSRRSCSSSKKTYNNRDGSFVNDFDVSTACGLLKLFLRELPEPILTTDLSTRFEEAASHSQVSQQEQELLGLVEQLPNCNRVLLAWVILHLDAVTQNEACTKMNAQNIAMLLSPTLQMSHRLFVALLCHCNNLFGDTELLK</sequence>
<evidence type="ECO:0000313" key="2">
    <source>
        <dbReference type="EMBL" id="CAG6600653.1"/>
    </source>
</evidence>
<dbReference type="SUPFAM" id="SSF48350">
    <property type="entry name" value="GTPase activation domain, GAP"/>
    <property type="match status" value="1"/>
</dbReference>
<dbReference type="InterPro" id="IPR039767">
    <property type="entry name" value="RALBP1"/>
</dbReference>
<dbReference type="GO" id="GO:0005096">
    <property type="term" value="F:GTPase activator activity"/>
    <property type="evidence" value="ECO:0007669"/>
    <property type="project" value="InterPro"/>
</dbReference>
<dbReference type="Gene3D" id="1.10.555.10">
    <property type="entry name" value="Rho GTPase activation protein"/>
    <property type="match status" value="1"/>
</dbReference>
<organism evidence="2">
    <name type="scientific">Culex pipiens</name>
    <name type="common">House mosquito</name>
    <dbReference type="NCBI Taxonomy" id="7175"/>
    <lineage>
        <taxon>Eukaryota</taxon>
        <taxon>Metazoa</taxon>
        <taxon>Ecdysozoa</taxon>
        <taxon>Arthropoda</taxon>
        <taxon>Hexapoda</taxon>
        <taxon>Insecta</taxon>
        <taxon>Pterygota</taxon>
        <taxon>Neoptera</taxon>
        <taxon>Endopterygota</taxon>
        <taxon>Diptera</taxon>
        <taxon>Nematocera</taxon>
        <taxon>Culicoidea</taxon>
        <taxon>Culicidae</taxon>
        <taxon>Culicinae</taxon>
        <taxon>Culicini</taxon>
        <taxon>Culex</taxon>
        <taxon>Culex</taxon>
    </lineage>
</organism>
<dbReference type="InterPro" id="IPR000198">
    <property type="entry name" value="RhoGAP_dom"/>
</dbReference>